<gene>
    <name evidence="3" type="ORF">ACFPIJ_35380</name>
</gene>
<name>A0ABV9W358_9ACTN</name>
<evidence type="ECO:0000313" key="4">
    <source>
        <dbReference type="Proteomes" id="UP001595912"/>
    </source>
</evidence>
<keyword evidence="1" id="KW-0812">Transmembrane</keyword>
<feature type="domain" description="DUF4878" evidence="2">
    <location>
        <begin position="52"/>
        <end position="148"/>
    </location>
</feature>
<evidence type="ECO:0000313" key="3">
    <source>
        <dbReference type="EMBL" id="MFC5003102.1"/>
    </source>
</evidence>
<sequence length="152" mass="16642">MTSGFEVPQPPRRQRPWKTILITLGIVLVLCCGGAIFGGYRLFKSVENATEPARTAAETFVTNLENGDVDAAYGLLCKPTQAKFTLDAFKDGVSKQPKIQSHTFGGVNVMNYNGKVSATVALVLTADTGFTERHVFPLVKEDDQWRVCGQPY</sequence>
<keyword evidence="1" id="KW-0472">Membrane</keyword>
<dbReference type="InterPro" id="IPR024267">
    <property type="entry name" value="DUF4878"/>
</dbReference>
<organism evidence="3 4">
    <name type="scientific">Dactylosporangium cerinum</name>
    <dbReference type="NCBI Taxonomy" id="1434730"/>
    <lineage>
        <taxon>Bacteria</taxon>
        <taxon>Bacillati</taxon>
        <taxon>Actinomycetota</taxon>
        <taxon>Actinomycetes</taxon>
        <taxon>Micromonosporales</taxon>
        <taxon>Micromonosporaceae</taxon>
        <taxon>Dactylosporangium</taxon>
    </lineage>
</organism>
<evidence type="ECO:0000259" key="2">
    <source>
        <dbReference type="Pfam" id="PF12870"/>
    </source>
</evidence>
<comment type="caution">
    <text evidence="3">The sequence shown here is derived from an EMBL/GenBank/DDBJ whole genome shotgun (WGS) entry which is preliminary data.</text>
</comment>
<evidence type="ECO:0000256" key="1">
    <source>
        <dbReference type="SAM" id="Phobius"/>
    </source>
</evidence>
<dbReference type="EMBL" id="JBHSIU010000046">
    <property type="protein sequence ID" value="MFC5003102.1"/>
    <property type="molecule type" value="Genomic_DNA"/>
</dbReference>
<proteinExistence type="predicted"/>
<feature type="transmembrane region" description="Helical" evidence="1">
    <location>
        <begin position="20"/>
        <end position="40"/>
    </location>
</feature>
<keyword evidence="4" id="KW-1185">Reference proteome</keyword>
<protein>
    <submittedName>
        <fullName evidence="3">DUF4878 domain-containing protein</fullName>
    </submittedName>
</protein>
<keyword evidence="1" id="KW-1133">Transmembrane helix</keyword>
<reference evidence="4" key="1">
    <citation type="journal article" date="2019" name="Int. J. Syst. Evol. Microbiol.">
        <title>The Global Catalogue of Microorganisms (GCM) 10K type strain sequencing project: providing services to taxonomists for standard genome sequencing and annotation.</title>
        <authorList>
            <consortium name="The Broad Institute Genomics Platform"/>
            <consortium name="The Broad Institute Genome Sequencing Center for Infectious Disease"/>
            <person name="Wu L."/>
            <person name="Ma J."/>
        </authorList>
    </citation>
    <scope>NUCLEOTIDE SEQUENCE [LARGE SCALE GENOMIC DNA]</scope>
    <source>
        <strain evidence="4">CGMCC 4.7152</strain>
    </source>
</reference>
<dbReference type="Proteomes" id="UP001595912">
    <property type="component" value="Unassembled WGS sequence"/>
</dbReference>
<accession>A0ABV9W358</accession>
<dbReference type="Pfam" id="PF12870">
    <property type="entry name" value="DUF4878"/>
    <property type="match status" value="1"/>
</dbReference>
<dbReference type="Gene3D" id="3.10.450.50">
    <property type="match status" value="1"/>
</dbReference>
<dbReference type="RefSeq" id="WP_380121821.1">
    <property type="nucleotide sequence ID" value="NZ_JBHSIU010000046.1"/>
</dbReference>